<dbReference type="InterPro" id="IPR036877">
    <property type="entry name" value="SUI1_dom_sf"/>
</dbReference>
<dbReference type="Pfam" id="PF17832">
    <property type="entry name" value="Pre-PUA"/>
    <property type="match status" value="1"/>
</dbReference>
<proteinExistence type="predicted"/>
<dbReference type="Gene3D" id="3.10.400.20">
    <property type="match status" value="1"/>
</dbReference>
<evidence type="ECO:0000313" key="3">
    <source>
        <dbReference type="EMBL" id="CAK9262597.1"/>
    </source>
</evidence>
<dbReference type="PROSITE" id="PS50296">
    <property type="entry name" value="SUI1"/>
    <property type="match status" value="1"/>
</dbReference>
<dbReference type="Pfam" id="PF26291">
    <property type="entry name" value="SWIB_eIF2D"/>
    <property type="match status" value="1"/>
</dbReference>
<feature type="domain" description="SUI1" evidence="2">
    <location>
        <begin position="534"/>
        <end position="607"/>
    </location>
</feature>
<gene>
    <name evidence="3" type="ORF">CSSPJE1EN1_LOCUS8075</name>
</gene>
<evidence type="ECO:0000259" key="2">
    <source>
        <dbReference type="PROSITE" id="PS50296"/>
    </source>
</evidence>
<dbReference type="InterPro" id="IPR048248">
    <property type="entry name" value="PUA_eIF2d-like"/>
</dbReference>
<dbReference type="SUPFAM" id="SSF88697">
    <property type="entry name" value="PUA domain-like"/>
    <property type="match status" value="1"/>
</dbReference>
<dbReference type="Pfam" id="PF01253">
    <property type="entry name" value="SUI1"/>
    <property type="match status" value="1"/>
</dbReference>
<dbReference type="InterPro" id="IPR039759">
    <property type="entry name" value="eIF2D_SUI1"/>
</dbReference>
<accession>A0ABP0W713</accession>
<dbReference type="InterPro" id="IPR004521">
    <property type="entry name" value="Uncharacterised_CHP00451"/>
</dbReference>
<organism evidence="3 4">
    <name type="scientific">Sphagnum jensenii</name>
    <dbReference type="NCBI Taxonomy" id="128206"/>
    <lineage>
        <taxon>Eukaryota</taxon>
        <taxon>Viridiplantae</taxon>
        <taxon>Streptophyta</taxon>
        <taxon>Embryophyta</taxon>
        <taxon>Bryophyta</taxon>
        <taxon>Sphagnophytina</taxon>
        <taxon>Sphagnopsida</taxon>
        <taxon>Sphagnales</taxon>
        <taxon>Sphagnaceae</taxon>
        <taxon>Sphagnum</taxon>
    </lineage>
</organism>
<dbReference type="PROSITE" id="PS50890">
    <property type="entry name" value="PUA"/>
    <property type="match status" value="1"/>
</dbReference>
<dbReference type="CDD" id="cd11610">
    <property type="entry name" value="eIF2D_N"/>
    <property type="match status" value="1"/>
</dbReference>
<dbReference type="InterPro" id="IPR036885">
    <property type="entry name" value="SWIB_MDM2_dom_sf"/>
</dbReference>
<evidence type="ECO:0000256" key="1">
    <source>
        <dbReference type="ARBA" id="ARBA00022490"/>
    </source>
</evidence>
<dbReference type="SUPFAM" id="SSF55159">
    <property type="entry name" value="eIF1-like"/>
    <property type="match status" value="1"/>
</dbReference>
<dbReference type="InterPro" id="IPR039757">
    <property type="entry name" value="EIF2D"/>
</dbReference>
<protein>
    <recommendedName>
        <fullName evidence="2">SUI1 domain-containing protein</fullName>
    </recommendedName>
</protein>
<keyword evidence="4" id="KW-1185">Reference proteome</keyword>
<dbReference type="NCBIfam" id="TIGR00451">
    <property type="entry name" value="unchar_dom_2"/>
    <property type="match status" value="1"/>
</dbReference>
<dbReference type="Pfam" id="PF26292">
    <property type="entry name" value="PUA_elF2D"/>
    <property type="match status" value="1"/>
</dbReference>
<evidence type="ECO:0000313" key="4">
    <source>
        <dbReference type="Proteomes" id="UP001497444"/>
    </source>
</evidence>
<dbReference type="InterPro" id="IPR015947">
    <property type="entry name" value="PUA-like_sf"/>
</dbReference>
<dbReference type="PANTHER" id="PTHR12217:SF4">
    <property type="entry name" value="EUKARYOTIC TRANSLATION INITIATION FACTOR 2D"/>
    <property type="match status" value="1"/>
</dbReference>
<dbReference type="PANTHER" id="PTHR12217">
    <property type="entry name" value="EUKARYOTIC TRANSLATION INITIATION FACTOR 2D"/>
    <property type="match status" value="1"/>
</dbReference>
<sequence>MFKKAVEVKGSQRLSGADRKKLRRNVREKFANAAEADIDLLLPPKAEVSVTKLANRVHLYSADGGPPILFDVDGRGNEIFPTVYGLWKVPNILPAFMLKGAEVSRYVLGGADLMFPGIDVHGQDLPMFAAGEPWSILVPGNPFPIAVGTTLLSSAEAIKAHLRGKALHVMHYYRDMLWETAEGRYVPNAGFLKDMVVEDPALMGALLDPAAAIDSTAQGSEASISEESCSNKMDEQEGIEGLQEGRAESNVEVPAGIASSVQEGFVGQGMERINLNVSGGNEDGEEEVSGALVLTIEEMDALLDKCLLEALHVTVKDKDLPMPGSTLWLGHILACRPPGSVLDIKKSSHKKLSKWLQNKASTGLITAKEDKHRKEVFLTGVNRGHLDYQSYQPGKKSPLPEVASALPGGTVAAQSPSSEVEVGEVFRPTIHVIPVFEAVGVDPSKYYTAAEATGVVNEYVEKHNLIKKSDGSVVILDFTLCDALYKGTVKKGSTYPSEIHRRDLGSSFVGRMQAHHRVSRGAESVVRKGALKSVQIMTERRQGNKKVTRLTGIESFLVDADVLATELQKKFACSTSVTELPGKKGQSEVLVQGGVLEDLGKHLVQHYGIPKKHIEILDKTKKV</sequence>
<dbReference type="EMBL" id="OZ020110">
    <property type="protein sequence ID" value="CAK9262597.1"/>
    <property type="molecule type" value="Genomic_DNA"/>
</dbReference>
<dbReference type="InterPro" id="IPR041366">
    <property type="entry name" value="Pre-PUA"/>
</dbReference>
<dbReference type="Proteomes" id="UP001497444">
    <property type="component" value="Chromosome 15"/>
</dbReference>
<name>A0ABP0W713_9BRYO</name>
<dbReference type="CDD" id="cd21156">
    <property type="entry name" value="PUA_eIF2d-like"/>
    <property type="match status" value="1"/>
</dbReference>
<dbReference type="InterPro" id="IPR057429">
    <property type="entry name" value="WH_eIF2D"/>
</dbReference>
<keyword evidence="1" id="KW-0963">Cytoplasm</keyword>
<dbReference type="Pfam" id="PF25304">
    <property type="entry name" value="WHD_eIF2D"/>
    <property type="match status" value="1"/>
</dbReference>
<dbReference type="InterPro" id="IPR058886">
    <property type="entry name" value="SWIB_eIF2D"/>
</dbReference>
<dbReference type="InterPro" id="IPR001950">
    <property type="entry name" value="SUI1"/>
</dbReference>
<dbReference type="InterPro" id="IPR048247">
    <property type="entry name" value="eIF2D_N"/>
</dbReference>
<reference evidence="3" key="1">
    <citation type="submission" date="2024-02" db="EMBL/GenBank/DDBJ databases">
        <authorList>
            <consortium name="ELIXIR-Norway"/>
            <consortium name="Elixir Norway"/>
        </authorList>
    </citation>
    <scope>NUCLEOTIDE SEQUENCE</scope>
</reference>
<dbReference type="Gene3D" id="3.30.780.10">
    <property type="entry name" value="SUI1-like domain"/>
    <property type="match status" value="1"/>
</dbReference>
<dbReference type="CDD" id="cd11608">
    <property type="entry name" value="eIF2D_C"/>
    <property type="match status" value="1"/>
</dbReference>
<dbReference type="SUPFAM" id="SSF47592">
    <property type="entry name" value="SWIB/MDM2 domain"/>
    <property type="match status" value="1"/>
</dbReference>